<feature type="chain" id="PRO_5001698720" evidence="1">
    <location>
        <begin position="23"/>
        <end position="197"/>
    </location>
</feature>
<keyword evidence="1" id="KW-0732">Signal</keyword>
<reference evidence="2 3" key="1">
    <citation type="submission" date="2014-04" db="EMBL/GenBank/DDBJ databases">
        <title>A comprehensive comparison of genomes of Erythrobacter spp. strains.</title>
        <authorList>
            <person name="Zheng Q."/>
        </authorList>
    </citation>
    <scope>NUCLEOTIDE SEQUENCE [LARGE SCALE GENOMIC DNA]</scope>
    <source>
        <strain evidence="2 3">DSM 6997</strain>
    </source>
</reference>
<dbReference type="OrthoDB" id="7409988at2"/>
<dbReference type="STRING" id="1044.EH31_01330"/>
<dbReference type="Proteomes" id="UP000027647">
    <property type="component" value="Unassembled WGS sequence"/>
</dbReference>
<accession>A0A074MCX8</accession>
<evidence type="ECO:0000313" key="2">
    <source>
        <dbReference type="EMBL" id="KEO91334.1"/>
    </source>
</evidence>
<keyword evidence="3" id="KW-1185">Reference proteome</keyword>
<proteinExistence type="predicted"/>
<dbReference type="eggNOG" id="ENOG5031BFW">
    <property type="taxonomic scope" value="Bacteria"/>
</dbReference>
<name>A0A074MCX8_ERYLO</name>
<organism evidence="2 3">
    <name type="scientific">Erythrobacter longus</name>
    <dbReference type="NCBI Taxonomy" id="1044"/>
    <lineage>
        <taxon>Bacteria</taxon>
        <taxon>Pseudomonadati</taxon>
        <taxon>Pseudomonadota</taxon>
        <taxon>Alphaproteobacteria</taxon>
        <taxon>Sphingomonadales</taxon>
        <taxon>Erythrobacteraceae</taxon>
        <taxon>Erythrobacter/Porphyrobacter group</taxon>
        <taxon>Erythrobacter</taxon>
    </lineage>
</organism>
<comment type="caution">
    <text evidence="2">The sequence shown here is derived from an EMBL/GenBank/DDBJ whole genome shotgun (WGS) entry which is preliminary data.</text>
</comment>
<gene>
    <name evidence="2" type="ORF">EH31_01330</name>
</gene>
<evidence type="ECO:0000256" key="1">
    <source>
        <dbReference type="SAM" id="SignalP"/>
    </source>
</evidence>
<protein>
    <submittedName>
        <fullName evidence="2">Uncharacterized protein</fullName>
    </submittedName>
</protein>
<dbReference type="AlphaFoldDB" id="A0A074MCX8"/>
<sequence length="197" mass="21234">MKFLKTLALGAGALLLTTPALAQTDTYTPPADELAEAMAIMEVVFPPDTREQAMIDTATTMGNQMAGSFMTGPIFEEPGIKAIMDDFLASLPEVMRPMIVKHLPSMIKSTAIAYTREFTLSELQDIRAFATTPSGQRYFSSAQGLLADPAVAAANEAFFSDVNAAQQVEVEKIQAKVVDYLQKNPEVIERLQAAGVG</sequence>
<dbReference type="RefSeq" id="WP_034957618.1">
    <property type="nucleotide sequence ID" value="NZ_JMIW01000001.1"/>
</dbReference>
<dbReference type="EMBL" id="JMIW01000001">
    <property type="protein sequence ID" value="KEO91334.1"/>
    <property type="molecule type" value="Genomic_DNA"/>
</dbReference>
<feature type="signal peptide" evidence="1">
    <location>
        <begin position="1"/>
        <end position="22"/>
    </location>
</feature>
<evidence type="ECO:0000313" key="3">
    <source>
        <dbReference type="Proteomes" id="UP000027647"/>
    </source>
</evidence>